<comment type="caution">
    <text evidence="1">The sequence shown here is derived from an EMBL/GenBank/DDBJ whole genome shotgun (WGS) entry which is preliminary data.</text>
</comment>
<dbReference type="AlphaFoldDB" id="A0A8H6KVW0"/>
<keyword evidence="2" id="KW-1185">Reference proteome</keyword>
<reference evidence="1" key="1">
    <citation type="journal article" date="2020" name="Phytopathology">
        <title>Genome Sequence Resources of Colletotrichum truncatum, C. plurivorum, C. musicola, and C. sojae: Four Species Pathogenic to Soybean (Glycine max).</title>
        <authorList>
            <person name="Rogerio F."/>
            <person name="Boufleur T.R."/>
            <person name="Ciampi-Guillardi M."/>
            <person name="Sukno S.A."/>
            <person name="Thon M.R."/>
            <person name="Massola Junior N.S."/>
            <person name="Baroncelli R."/>
        </authorList>
    </citation>
    <scope>NUCLEOTIDE SEQUENCE</scope>
    <source>
        <strain evidence="1">LFN00145</strain>
    </source>
</reference>
<accession>A0A8H6KVW0</accession>
<proteinExistence type="predicted"/>
<dbReference type="Proteomes" id="UP000654918">
    <property type="component" value="Unassembled WGS sequence"/>
</dbReference>
<evidence type="ECO:0000313" key="1">
    <source>
        <dbReference type="EMBL" id="KAF6838258.1"/>
    </source>
</evidence>
<evidence type="ECO:0000313" key="2">
    <source>
        <dbReference type="Proteomes" id="UP000654918"/>
    </source>
</evidence>
<name>A0A8H6KVW0_9PEZI</name>
<organism evidence="1 2">
    <name type="scientific">Colletotrichum plurivorum</name>
    <dbReference type="NCBI Taxonomy" id="2175906"/>
    <lineage>
        <taxon>Eukaryota</taxon>
        <taxon>Fungi</taxon>
        <taxon>Dikarya</taxon>
        <taxon>Ascomycota</taxon>
        <taxon>Pezizomycotina</taxon>
        <taxon>Sordariomycetes</taxon>
        <taxon>Hypocreomycetidae</taxon>
        <taxon>Glomerellales</taxon>
        <taxon>Glomerellaceae</taxon>
        <taxon>Colletotrichum</taxon>
        <taxon>Colletotrichum orchidearum species complex</taxon>
    </lineage>
</organism>
<gene>
    <name evidence="1" type="ORF">CPLU01_02619</name>
</gene>
<dbReference type="EMBL" id="WIGO01000020">
    <property type="protein sequence ID" value="KAF6838258.1"/>
    <property type="molecule type" value="Genomic_DNA"/>
</dbReference>
<sequence length="234" mass="26641">MGYLALLLGDNGDLVLWEVTVTIETKDEGATAVPGTPVKNLMTREIAALPRKMALHRGLQRGSWFSPYTVQTKNQVTFRYCLYQAGFIQPGNGSATTKAFAKACEHSALGTEAPQLPKDRWNFYRRLQGPLARLDWDPYALENDLPEDEDEPRDERFAYPVHLAKRLQCSDARGVRQRCTLRVSMPSRKSPNHIRTLEFSVLNSQQRARAPVLKPFTCRLLGRWELAIVYSQYD</sequence>
<protein>
    <submittedName>
        <fullName evidence="1">Uncharacterized protein</fullName>
    </submittedName>
</protein>